<proteinExistence type="predicted"/>
<dbReference type="RefSeq" id="WP_213146567.1">
    <property type="nucleotide sequence ID" value="NZ_JAGYPE020000035.1"/>
</dbReference>
<dbReference type="GO" id="GO:0046983">
    <property type="term" value="F:protein dimerization activity"/>
    <property type="evidence" value="ECO:0007669"/>
    <property type="project" value="InterPro"/>
</dbReference>
<gene>
    <name evidence="2" type="ORF">KHB02_36110</name>
</gene>
<accession>A0A942T7T1</accession>
<protein>
    <submittedName>
        <fullName evidence="2">Anti-repressor SinI family protein</fullName>
    </submittedName>
</protein>
<dbReference type="EMBL" id="JAGYPE010000007">
    <property type="protein sequence ID" value="MBS4186797.1"/>
    <property type="molecule type" value="Genomic_DNA"/>
</dbReference>
<evidence type="ECO:0000259" key="1">
    <source>
        <dbReference type="PROSITE" id="PS51500"/>
    </source>
</evidence>
<dbReference type="InterPro" id="IPR036281">
    <property type="entry name" value="SinR/SinI_dimer_dom_sf"/>
</dbReference>
<dbReference type="Pfam" id="PF08671">
    <property type="entry name" value="SinI"/>
    <property type="match status" value="1"/>
</dbReference>
<reference evidence="2" key="1">
    <citation type="submission" date="2021-05" db="EMBL/GenBank/DDBJ databases">
        <title>Novel Bacillus species.</title>
        <authorList>
            <person name="Liu G."/>
        </authorList>
    </citation>
    <scope>NUCLEOTIDE SEQUENCE</scope>
    <source>
        <strain evidence="2">FJAT-50051</strain>
    </source>
</reference>
<sequence>MNLEIEQMEKLDKDWLVLIMEAKRIGLSVEDIRNFLSGNHQSEQLVTYQNEKTSYKN</sequence>
<dbReference type="InterPro" id="IPR010981">
    <property type="entry name" value="SinR/SinI_dimer_dom"/>
</dbReference>
<comment type="caution">
    <text evidence="2">The sequence shown here is derived from an EMBL/GenBank/DDBJ whole genome shotgun (WGS) entry which is preliminary data.</text>
</comment>
<dbReference type="GO" id="GO:0006355">
    <property type="term" value="P:regulation of DNA-templated transcription"/>
    <property type="evidence" value="ECO:0007669"/>
    <property type="project" value="InterPro"/>
</dbReference>
<evidence type="ECO:0000313" key="2">
    <source>
        <dbReference type="EMBL" id="MBS4186797.1"/>
    </source>
</evidence>
<dbReference type="AlphaFoldDB" id="A0A942T7T1"/>
<name>A0A942T7T1_9BACI</name>
<dbReference type="SUPFAM" id="SSF47406">
    <property type="entry name" value="SinR repressor dimerisation domain-like"/>
    <property type="match status" value="1"/>
</dbReference>
<feature type="domain" description="Sin" evidence="1">
    <location>
        <begin position="2"/>
        <end position="40"/>
    </location>
</feature>
<dbReference type="PROSITE" id="PS51500">
    <property type="entry name" value="SIN"/>
    <property type="match status" value="1"/>
</dbReference>
<organism evidence="2">
    <name type="scientific">Neobacillus citreus</name>
    <dbReference type="NCBI Taxonomy" id="2833578"/>
    <lineage>
        <taxon>Bacteria</taxon>
        <taxon>Bacillati</taxon>
        <taxon>Bacillota</taxon>
        <taxon>Bacilli</taxon>
        <taxon>Bacillales</taxon>
        <taxon>Bacillaceae</taxon>
        <taxon>Neobacillus</taxon>
    </lineage>
</organism>